<proteinExistence type="predicted"/>
<reference evidence="1 2" key="2">
    <citation type="submission" date="2016-05" db="EMBL/GenBank/DDBJ databases">
        <title>Lineage-specific infection strategies underlie the spectrum of fungal disease in amphibians.</title>
        <authorList>
            <person name="Cuomo C.A."/>
            <person name="Farrer R.A."/>
            <person name="James T."/>
            <person name="Longcore J."/>
            <person name="Birren B."/>
        </authorList>
    </citation>
    <scope>NUCLEOTIDE SEQUENCE [LARGE SCALE GENOMIC DNA]</scope>
    <source>
        <strain evidence="1 2">JEL423</strain>
    </source>
</reference>
<reference evidence="1 2" key="1">
    <citation type="submission" date="2006-10" db="EMBL/GenBank/DDBJ databases">
        <title>The Genome Sequence of Batrachochytrium dendrobatidis JEL423.</title>
        <authorList>
            <consortium name="The Broad Institute Genome Sequencing Platform"/>
            <person name="Birren B."/>
            <person name="Lander E."/>
            <person name="Galagan J."/>
            <person name="Cuomo C."/>
            <person name="Devon K."/>
            <person name="Jaffe D."/>
            <person name="Butler J."/>
            <person name="Alvarez P."/>
            <person name="Gnerre S."/>
            <person name="Grabherr M."/>
            <person name="Kleber M."/>
            <person name="Mauceli E."/>
            <person name="Brockman W."/>
            <person name="Young S."/>
            <person name="LaButti K."/>
            <person name="Sykes S."/>
            <person name="DeCaprio D."/>
            <person name="Crawford M."/>
            <person name="Koehrsen M."/>
            <person name="Engels R."/>
            <person name="Montgomery P."/>
            <person name="Pearson M."/>
            <person name="Howarth C."/>
            <person name="Larson L."/>
            <person name="White J."/>
            <person name="O'Leary S."/>
            <person name="Kodira C."/>
            <person name="Zeng Q."/>
            <person name="Yandava C."/>
            <person name="Alvarado L."/>
            <person name="Longcore J."/>
            <person name="James T."/>
        </authorList>
    </citation>
    <scope>NUCLEOTIDE SEQUENCE [LARGE SCALE GENOMIC DNA]</scope>
    <source>
        <strain evidence="1 2">JEL423</strain>
    </source>
</reference>
<accession>A0A177WCA9</accession>
<name>A0A177WCA9_BATDL</name>
<dbReference type="EMBL" id="DS022301">
    <property type="protein sequence ID" value="OAJ37737.1"/>
    <property type="molecule type" value="Genomic_DNA"/>
</dbReference>
<evidence type="ECO:0000313" key="1">
    <source>
        <dbReference type="EMBL" id="OAJ37737.1"/>
    </source>
</evidence>
<sequence>MGSGSNGTTASAFGSSMSAAANKLGSYVRLGKPSSMAVCKGRITETTRGTSTLD</sequence>
<gene>
    <name evidence="1" type="ORF">BDEG_21727</name>
</gene>
<evidence type="ECO:0000313" key="2">
    <source>
        <dbReference type="Proteomes" id="UP000077115"/>
    </source>
</evidence>
<organism evidence="1 2">
    <name type="scientific">Batrachochytrium dendrobatidis (strain JEL423)</name>
    <dbReference type="NCBI Taxonomy" id="403673"/>
    <lineage>
        <taxon>Eukaryota</taxon>
        <taxon>Fungi</taxon>
        <taxon>Fungi incertae sedis</taxon>
        <taxon>Chytridiomycota</taxon>
        <taxon>Chytridiomycota incertae sedis</taxon>
        <taxon>Chytridiomycetes</taxon>
        <taxon>Rhizophydiales</taxon>
        <taxon>Rhizophydiales incertae sedis</taxon>
        <taxon>Batrachochytrium</taxon>
    </lineage>
</organism>
<protein>
    <submittedName>
        <fullName evidence="1">Uncharacterized protein</fullName>
    </submittedName>
</protein>
<dbReference type="VEuPathDB" id="FungiDB:BDEG_21727"/>
<dbReference type="AlphaFoldDB" id="A0A177WCA9"/>
<dbReference type="Proteomes" id="UP000077115">
    <property type="component" value="Unassembled WGS sequence"/>
</dbReference>